<feature type="domain" description="SWIM-type" evidence="3">
    <location>
        <begin position="46"/>
        <end position="89"/>
    </location>
</feature>
<dbReference type="PROSITE" id="PS50966">
    <property type="entry name" value="ZF_SWIM"/>
    <property type="match status" value="1"/>
</dbReference>
<name>A0AAP0LN87_9ROSI</name>
<evidence type="ECO:0000313" key="4">
    <source>
        <dbReference type="EMBL" id="KAK9181449.1"/>
    </source>
</evidence>
<protein>
    <recommendedName>
        <fullName evidence="3">SWIM-type domain-containing protein</fullName>
    </recommendedName>
</protein>
<comment type="caution">
    <text evidence="4">The sequence shown here is derived from an EMBL/GenBank/DDBJ whole genome shotgun (WGS) entry which is preliminary data.</text>
</comment>
<evidence type="ECO:0000256" key="1">
    <source>
        <dbReference type="PROSITE-ProRule" id="PRU00325"/>
    </source>
</evidence>
<evidence type="ECO:0000313" key="5">
    <source>
        <dbReference type="Proteomes" id="UP001428341"/>
    </source>
</evidence>
<accession>A0AAP0LN87</accession>
<dbReference type="InterPro" id="IPR008978">
    <property type="entry name" value="HSP20-like_chaperone"/>
</dbReference>
<evidence type="ECO:0000256" key="2">
    <source>
        <dbReference type="SAM" id="MobiDB-lite"/>
    </source>
</evidence>
<keyword evidence="1" id="KW-0862">Zinc</keyword>
<evidence type="ECO:0000259" key="3">
    <source>
        <dbReference type="PROSITE" id="PS50966"/>
    </source>
</evidence>
<dbReference type="InterPro" id="IPR007527">
    <property type="entry name" value="Znf_SWIM"/>
</dbReference>
<gene>
    <name evidence="4" type="ORF">WN944_024586</name>
</gene>
<keyword evidence="5" id="KW-1185">Reference proteome</keyword>
<organism evidence="4 5">
    <name type="scientific">Citrus x changshan-huyou</name>
    <dbReference type="NCBI Taxonomy" id="2935761"/>
    <lineage>
        <taxon>Eukaryota</taxon>
        <taxon>Viridiplantae</taxon>
        <taxon>Streptophyta</taxon>
        <taxon>Embryophyta</taxon>
        <taxon>Tracheophyta</taxon>
        <taxon>Spermatophyta</taxon>
        <taxon>Magnoliopsida</taxon>
        <taxon>eudicotyledons</taxon>
        <taxon>Gunneridae</taxon>
        <taxon>Pentapetalae</taxon>
        <taxon>rosids</taxon>
        <taxon>malvids</taxon>
        <taxon>Sapindales</taxon>
        <taxon>Rutaceae</taxon>
        <taxon>Aurantioideae</taxon>
        <taxon>Citrus</taxon>
    </lineage>
</organism>
<dbReference type="GO" id="GO:0008270">
    <property type="term" value="F:zinc ion binding"/>
    <property type="evidence" value="ECO:0007669"/>
    <property type="project" value="UniProtKB-KW"/>
</dbReference>
<keyword evidence="1" id="KW-0863">Zinc-finger</keyword>
<dbReference type="Proteomes" id="UP001428341">
    <property type="component" value="Unassembled WGS sequence"/>
</dbReference>
<proteinExistence type="predicted"/>
<feature type="region of interest" description="Disordered" evidence="2">
    <location>
        <begin position="198"/>
        <end position="257"/>
    </location>
</feature>
<reference evidence="4 5" key="1">
    <citation type="submission" date="2024-05" db="EMBL/GenBank/DDBJ databases">
        <title>Haplotype-resolved chromosome-level genome assembly of Huyou (Citrus changshanensis).</title>
        <authorList>
            <person name="Miao C."/>
            <person name="Chen W."/>
            <person name="Wu Y."/>
            <person name="Wang L."/>
            <person name="Zhao S."/>
            <person name="Grierson D."/>
            <person name="Xu C."/>
            <person name="Chen K."/>
        </authorList>
    </citation>
    <scope>NUCLEOTIDE SEQUENCE [LARGE SCALE GENOMIC DNA]</scope>
    <source>
        <strain evidence="4">01-14</strain>
        <tissue evidence="4">Leaf</tissue>
    </source>
</reference>
<dbReference type="AlphaFoldDB" id="A0AAP0LN87"/>
<dbReference type="SUPFAM" id="SSF49764">
    <property type="entry name" value="HSP20-like chaperones"/>
    <property type="match status" value="1"/>
</dbReference>
<feature type="compositionally biased region" description="Polar residues" evidence="2">
    <location>
        <begin position="240"/>
        <end position="250"/>
    </location>
</feature>
<keyword evidence="1" id="KW-0479">Metal-binding</keyword>
<dbReference type="EMBL" id="JBCGBO010000024">
    <property type="protein sequence ID" value="KAK9181449.1"/>
    <property type="molecule type" value="Genomic_DNA"/>
</dbReference>
<dbReference type="Gene3D" id="2.60.40.790">
    <property type="match status" value="1"/>
</dbReference>
<sequence length="257" mass="28960">MDWKETSEAHVFKADLLGLKKEQVKLQIEDDGTGCNGCQSLILLPLSLELELHPIEEDSSCHCPRYQPAYPNLAVDQCYHLIQASFVQGFHQETIMGWSKWSCQFFFLLLLILLPLSLELELQLIGKDSSCQCPRYQPDYPNLPVDQCYYLIQSSFVQDREKVLAELQALIKKELIADLRAAIQPALQHLKKMIDYSPPENINNDDASHNNKAGPAPPARPGLDNDNNDNNDDGRHRSPNRGTVSTSVHTGSHLDPD</sequence>